<organism evidence="4 5">
    <name type="scientific">Loigolactobacillus jiayinensis</name>
    <dbReference type="NCBI Taxonomy" id="2486016"/>
    <lineage>
        <taxon>Bacteria</taxon>
        <taxon>Bacillati</taxon>
        <taxon>Bacillota</taxon>
        <taxon>Bacilli</taxon>
        <taxon>Lactobacillales</taxon>
        <taxon>Lactobacillaceae</taxon>
        <taxon>Loigolactobacillus</taxon>
    </lineage>
</organism>
<keyword evidence="5" id="KW-1185">Reference proteome</keyword>
<gene>
    <name evidence="4" type="ORF">ACFQGP_11225</name>
</gene>
<dbReference type="Gene3D" id="2.60.40.1710">
    <property type="entry name" value="Subtilisin-like superfamily"/>
    <property type="match status" value="1"/>
</dbReference>
<proteinExistence type="predicted"/>
<feature type="transmembrane region" description="Helical" evidence="1">
    <location>
        <begin position="293"/>
        <end position="314"/>
    </location>
</feature>
<keyword evidence="1" id="KW-0812">Transmembrane</keyword>
<evidence type="ECO:0000256" key="1">
    <source>
        <dbReference type="SAM" id="Phobius"/>
    </source>
</evidence>
<dbReference type="EMBL" id="JBHSSL010000095">
    <property type="protein sequence ID" value="MFC6171135.1"/>
    <property type="molecule type" value="Genomic_DNA"/>
</dbReference>
<name>A0ABW1RE69_9LACO</name>
<evidence type="ECO:0000313" key="4">
    <source>
        <dbReference type="EMBL" id="MFC6171135.1"/>
    </source>
</evidence>
<protein>
    <submittedName>
        <fullName evidence="4">DUF916 and DUF3324 domain-containing protein</fullName>
    </submittedName>
</protein>
<dbReference type="InterPro" id="IPR021759">
    <property type="entry name" value="WxLIP_HBD"/>
</dbReference>
<feature type="domain" description="WxL Interacting Protein peptidoglycan binding" evidence="2">
    <location>
        <begin position="14"/>
        <end position="132"/>
    </location>
</feature>
<accession>A0ABW1RE69</accession>
<dbReference type="RefSeq" id="WP_386699655.1">
    <property type="nucleotide sequence ID" value="NZ_JBHSSL010000095.1"/>
</dbReference>
<evidence type="ECO:0000259" key="2">
    <source>
        <dbReference type="Pfam" id="PF06030"/>
    </source>
</evidence>
<reference evidence="5" key="1">
    <citation type="journal article" date="2019" name="Int. J. Syst. Evol. Microbiol.">
        <title>The Global Catalogue of Microorganisms (GCM) 10K type strain sequencing project: providing services to taxonomists for standard genome sequencing and annotation.</title>
        <authorList>
            <consortium name="The Broad Institute Genomics Platform"/>
            <consortium name="The Broad Institute Genome Sequencing Center for Infectious Disease"/>
            <person name="Wu L."/>
            <person name="Ma J."/>
        </authorList>
    </citation>
    <scope>NUCLEOTIDE SEQUENCE [LARGE SCALE GENOMIC DNA]</scope>
    <source>
        <strain evidence="5">CCM 8904</strain>
    </source>
</reference>
<keyword evidence="1" id="KW-1133">Transmembrane helix</keyword>
<dbReference type="Pfam" id="PF11797">
    <property type="entry name" value="WxLIP_HBD"/>
    <property type="match status" value="1"/>
</dbReference>
<feature type="domain" description="WxL Interacting Protein host binding" evidence="3">
    <location>
        <begin position="146"/>
        <end position="284"/>
    </location>
</feature>
<dbReference type="Pfam" id="PF06030">
    <property type="entry name" value="WxLIP_PGBD"/>
    <property type="match status" value="1"/>
</dbReference>
<keyword evidence="1" id="KW-0472">Membrane</keyword>
<comment type="caution">
    <text evidence="4">The sequence shown here is derived from an EMBL/GenBank/DDBJ whole genome shotgun (WGS) entry which is preliminary data.</text>
</comment>
<sequence>MISTSYAATTNSDFTVIPQYSENQRAQNGYIDVLAEPGRQQTVTVTVKNFTDKERTFAASMYTSYTNSSGQLSYDRAKIPTDNTLKYVLRKQTESPKKQTIKVAAQGSTNVSFTVNIPDKAYNGLMAGGVRVWPLKEAAATTTTQKQTLLHNKYAFGMPVLIRVKDTVNNAKLKLNQIYPGVLNGQTTVFVNTQNTAPWLLPAVNIDAKVTKKGSSKVLHHEVQNSCSMAPNSNFNFAIDWGKQRLEAGTYHLDYTAKAPGGTLGWHFSRDFTITSAQASKYNKQAGFKPNYMWLYITIGVLVLIMFVLGGYLLGRRGRKSDDKNE</sequence>
<dbReference type="Proteomes" id="UP001596289">
    <property type="component" value="Unassembled WGS sequence"/>
</dbReference>
<evidence type="ECO:0000313" key="5">
    <source>
        <dbReference type="Proteomes" id="UP001596289"/>
    </source>
</evidence>
<dbReference type="InterPro" id="IPR010317">
    <property type="entry name" value="WxLIP_PGBD"/>
</dbReference>
<evidence type="ECO:0000259" key="3">
    <source>
        <dbReference type="Pfam" id="PF11797"/>
    </source>
</evidence>